<dbReference type="Gene3D" id="3.30.428.40">
    <property type="entry name" value="Protein of unknown function DUF3067"/>
    <property type="match status" value="1"/>
</dbReference>
<dbReference type="Pfam" id="PF11267">
    <property type="entry name" value="DUF3067"/>
    <property type="match status" value="1"/>
</dbReference>
<dbReference type="PANTHER" id="PTHR35126">
    <property type="entry name" value="SLR0598 PROTEIN"/>
    <property type="match status" value="1"/>
</dbReference>
<feature type="compositionally biased region" description="Basic and acidic residues" evidence="1">
    <location>
        <begin position="49"/>
        <end position="71"/>
    </location>
</feature>
<evidence type="ECO:0000313" key="3">
    <source>
        <dbReference type="Proteomes" id="UP001165065"/>
    </source>
</evidence>
<evidence type="ECO:0000313" key="2">
    <source>
        <dbReference type="EMBL" id="GMI36226.1"/>
    </source>
</evidence>
<dbReference type="Proteomes" id="UP001165065">
    <property type="component" value="Unassembled WGS sequence"/>
</dbReference>
<evidence type="ECO:0000256" key="1">
    <source>
        <dbReference type="SAM" id="MobiDB-lite"/>
    </source>
</evidence>
<organism evidence="2 3">
    <name type="scientific">Triparma columacea</name>
    <dbReference type="NCBI Taxonomy" id="722753"/>
    <lineage>
        <taxon>Eukaryota</taxon>
        <taxon>Sar</taxon>
        <taxon>Stramenopiles</taxon>
        <taxon>Ochrophyta</taxon>
        <taxon>Bolidophyceae</taxon>
        <taxon>Parmales</taxon>
        <taxon>Triparmaceae</taxon>
        <taxon>Triparma</taxon>
    </lineage>
</organism>
<name>A0A9W7G7L7_9STRA</name>
<feature type="compositionally biased region" description="Basic and acidic residues" evidence="1">
    <location>
        <begin position="1"/>
        <end position="10"/>
    </location>
</feature>
<dbReference type="OrthoDB" id="5234at2759"/>
<dbReference type="EMBL" id="BRYA01000063">
    <property type="protein sequence ID" value="GMI36226.1"/>
    <property type="molecule type" value="Genomic_DNA"/>
</dbReference>
<protein>
    <submittedName>
        <fullName evidence="2">Uncharacterized protein</fullName>
    </submittedName>
</protein>
<reference evidence="3" key="1">
    <citation type="journal article" date="2023" name="Commun. Biol.">
        <title>Genome analysis of Parmales, the sister group of diatoms, reveals the evolutionary specialization of diatoms from phago-mixotrophs to photoautotrophs.</title>
        <authorList>
            <person name="Ban H."/>
            <person name="Sato S."/>
            <person name="Yoshikawa S."/>
            <person name="Yamada K."/>
            <person name="Nakamura Y."/>
            <person name="Ichinomiya M."/>
            <person name="Sato N."/>
            <person name="Blanc-Mathieu R."/>
            <person name="Endo H."/>
            <person name="Kuwata A."/>
            <person name="Ogata H."/>
        </authorList>
    </citation>
    <scope>NUCLEOTIDE SEQUENCE [LARGE SCALE GENOMIC DNA]</scope>
</reference>
<accession>A0A9W7G7L7</accession>
<feature type="region of interest" description="Disordered" evidence="1">
    <location>
        <begin position="1"/>
        <end position="74"/>
    </location>
</feature>
<comment type="caution">
    <text evidence="2">The sequence shown here is derived from an EMBL/GenBank/DDBJ whole genome shotgun (WGS) entry which is preliminary data.</text>
</comment>
<dbReference type="InterPro" id="IPR021420">
    <property type="entry name" value="DUF3067"/>
</dbReference>
<keyword evidence="3" id="KW-1185">Reference proteome</keyword>
<dbReference type="PANTHER" id="PTHR35126:SF1">
    <property type="entry name" value="DUF3067 DOMAIN-CONTAINING PROTEIN"/>
    <property type="match status" value="1"/>
</dbReference>
<sequence length="220" mass="25012">MKGAMKNKDKEEDDDLTPQAFNRAMKEADEMRLPSNADKEEDDDLTPEAFKRAMKEADEMRLPSNADKKEDDDLTPEAFKRAMKEADEMRLPSNADTATMDEAQKFDGYAFADLLTRKWGAPLDVDFRPVTSLGKTDLYVAVMPIPFGSKRCRHGQNEMAYLCHLQGVIEVLEKYGMLEDYVDFVETTDKKPRARTSPLIAVTWRMELTKNQVKEITGSG</sequence>
<gene>
    <name evidence="2" type="ORF">TrCOL_g8086</name>
</gene>
<proteinExistence type="predicted"/>
<dbReference type="AlphaFoldDB" id="A0A9W7G7L7"/>